<dbReference type="PANTHER" id="PTHR10837:SF8">
    <property type="entry name" value="PROTEIN-ARGININE DEIMINASE"/>
    <property type="match status" value="1"/>
</dbReference>
<evidence type="ECO:0000313" key="4">
    <source>
        <dbReference type="Proteomes" id="UP001501474"/>
    </source>
</evidence>
<evidence type="ECO:0000313" key="3">
    <source>
        <dbReference type="EMBL" id="GAA2231880.1"/>
    </source>
</evidence>
<gene>
    <name evidence="3" type="ORF">GCM10010104_27370</name>
</gene>
<keyword evidence="4" id="KW-1185">Reference proteome</keyword>
<feature type="domain" description="Protein-arginine deiminase C-terminal" evidence="2">
    <location>
        <begin position="213"/>
        <end position="651"/>
    </location>
</feature>
<comment type="caution">
    <text evidence="3">The sequence shown here is derived from an EMBL/GenBank/DDBJ whole genome shotgun (WGS) entry which is preliminary data.</text>
</comment>
<proteinExistence type="predicted"/>
<accession>A0ABP5QCS0</accession>
<evidence type="ECO:0000256" key="1">
    <source>
        <dbReference type="SAM" id="SignalP"/>
    </source>
</evidence>
<dbReference type="InterPro" id="IPR036556">
    <property type="entry name" value="PAD_central_sf"/>
</dbReference>
<dbReference type="SUPFAM" id="SSF110083">
    <property type="entry name" value="Peptidylarginine deiminase Pad4, middle domain"/>
    <property type="match status" value="1"/>
</dbReference>
<dbReference type="Gene3D" id="3.75.10.10">
    <property type="entry name" value="L-arginine/glycine Amidinotransferase, Chain A"/>
    <property type="match status" value="1"/>
</dbReference>
<dbReference type="EMBL" id="BAAART010000055">
    <property type="protein sequence ID" value="GAA2231880.1"/>
    <property type="molecule type" value="Genomic_DNA"/>
</dbReference>
<keyword evidence="1" id="KW-0732">Signal</keyword>
<dbReference type="PANTHER" id="PTHR10837">
    <property type="entry name" value="PEPTIDYLARGININE DEIMINASE"/>
    <property type="match status" value="1"/>
</dbReference>
<protein>
    <recommendedName>
        <fullName evidence="2">Protein-arginine deiminase C-terminal domain-containing protein</fullName>
    </recommendedName>
</protein>
<dbReference type="Gene3D" id="2.60.40.1700">
    <property type="entry name" value="Protein-arginine deiminase, central domain"/>
    <property type="match status" value="1"/>
</dbReference>
<sequence length="654" mass="70239">MRSRRRLRPLLYPAGSVVLAMAAAGSVLAGPAGSAVAAESGGRADLRADVNRDGRVDVTTGSDTKGEDGWSVERGAVYLPNIDDDAKRCPVSGPGGAPLSDAKLAACNDGSDTKVNGTADAADLARIRSVPLPDLPSGATGSLKVAAGGEHVHLFLKRDGKWVLVTSGTRLTAAELRAGAEFGVEATDVVRDRAKWDGRAVVRLTVTTGQKSTSDAVTLRVAPLLTQHHLQDTRQVMVTKVQGDGPDSRLQRTFVTALEKEVRKAGITTPLVTFEKYADRWAQDFVEPAYVSMTGPDGRRQVMRVMLRSAQPDRDAGRELFERMRGRDIGVVQVTDRAEPDDWSLNSMGNLETIPPYTHGGRSFPAGRIIMGERKDSGARPSKVMRTLLTSQGLQDPLLLDTSWLGVGHVDEFVQFLPADTPRGWRIGVADPQAGLKLLRDAKRDGHGGTKMFSVPGRSDAPAPKETIDQALASRHLVADNEMAARRIAANLEILKRETGVTDAEIVRVPALYTRDSEALTAEGQEIPVPRLTRMGAGSDLVDSLGDHGQQKWLAENPAAGRAGAAATVTTSAYVPGAVNGVLLTRDRYLAPRQWGPVIAGKDIFTQAVTAAYEKVGLKVSYIDDWYTYHLGMGEVHCGTNTLRDAASAWWRQG</sequence>
<evidence type="ECO:0000259" key="2">
    <source>
        <dbReference type="Pfam" id="PF03068"/>
    </source>
</evidence>
<feature type="signal peptide" evidence="1">
    <location>
        <begin position="1"/>
        <end position="29"/>
    </location>
</feature>
<feature type="chain" id="PRO_5045361450" description="Protein-arginine deiminase C-terminal domain-containing protein" evidence="1">
    <location>
        <begin position="30"/>
        <end position="654"/>
    </location>
</feature>
<dbReference type="Pfam" id="PF03068">
    <property type="entry name" value="PAD"/>
    <property type="match status" value="1"/>
</dbReference>
<name>A0ABP5QCS0_9ACTN</name>
<reference evidence="4" key="1">
    <citation type="journal article" date="2019" name="Int. J. Syst. Evol. Microbiol.">
        <title>The Global Catalogue of Microorganisms (GCM) 10K type strain sequencing project: providing services to taxonomists for standard genome sequencing and annotation.</title>
        <authorList>
            <consortium name="The Broad Institute Genomics Platform"/>
            <consortium name="The Broad Institute Genome Sequencing Center for Infectious Disease"/>
            <person name="Wu L."/>
            <person name="Ma J."/>
        </authorList>
    </citation>
    <scope>NUCLEOTIDE SEQUENCE [LARGE SCALE GENOMIC DNA]</scope>
    <source>
        <strain evidence="4">JCM 3053</strain>
    </source>
</reference>
<dbReference type="InterPro" id="IPR004303">
    <property type="entry name" value="PAD"/>
</dbReference>
<dbReference type="Proteomes" id="UP001501474">
    <property type="component" value="Unassembled WGS sequence"/>
</dbReference>
<organism evidence="3 4">
    <name type="scientific">Streptomyces indiaensis</name>
    <dbReference type="NCBI Taxonomy" id="284033"/>
    <lineage>
        <taxon>Bacteria</taxon>
        <taxon>Bacillati</taxon>
        <taxon>Actinomycetota</taxon>
        <taxon>Actinomycetes</taxon>
        <taxon>Kitasatosporales</taxon>
        <taxon>Streptomycetaceae</taxon>
        <taxon>Streptomyces</taxon>
    </lineage>
</organism>
<dbReference type="SUPFAM" id="SSF55909">
    <property type="entry name" value="Pentein"/>
    <property type="match status" value="1"/>
</dbReference>
<dbReference type="InterPro" id="IPR013530">
    <property type="entry name" value="PAD_C"/>
</dbReference>